<proteinExistence type="predicted"/>
<keyword evidence="1" id="KW-0472">Membrane</keyword>
<gene>
    <name evidence="2" type="ORF">BJP36_42335</name>
</gene>
<name>A0A9Q9UVN4_MOOP1</name>
<feature type="transmembrane region" description="Helical" evidence="1">
    <location>
        <begin position="12"/>
        <end position="33"/>
    </location>
</feature>
<evidence type="ECO:0000313" key="2">
    <source>
        <dbReference type="EMBL" id="WAN69004.1"/>
    </source>
</evidence>
<reference evidence="2" key="2">
    <citation type="submission" date="2022-10" db="EMBL/GenBank/DDBJ databases">
        <authorList>
            <person name="Ngo T.-E."/>
        </authorList>
    </citation>
    <scope>NUCLEOTIDE SEQUENCE</scope>
    <source>
        <strain evidence="2">JHB</strain>
    </source>
</reference>
<keyword evidence="1" id="KW-0812">Transmembrane</keyword>
<accession>A0A9Q9UVN4</accession>
<reference evidence="2" key="1">
    <citation type="journal article" date="2017" name="Proc. Natl. Acad. Sci. U.S.A.">
        <title>Comparative genomics uncovers the prolific and distinctive metabolic potential of the cyanobacterial genus Moorea.</title>
        <authorList>
            <person name="Leao T."/>
            <person name="Castelao G."/>
            <person name="Korobeynikov A."/>
            <person name="Monroe E.A."/>
            <person name="Podell S."/>
            <person name="Glukhov E."/>
            <person name="Allen E.E."/>
            <person name="Gerwick W.H."/>
            <person name="Gerwick L."/>
        </authorList>
    </citation>
    <scope>NUCLEOTIDE SEQUENCE</scope>
    <source>
        <strain evidence="2">JHB</strain>
    </source>
</reference>
<dbReference type="EMBL" id="CP017708">
    <property type="protein sequence ID" value="WAN69004.1"/>
    <property type="molecule type" value="Genomic_DNA"/>
</dbReference>
<protein>
    <submittedName>
        <fullName evidence="2">Uncharacterized protein</fullName>
    </submittedName>
</protein>
<evidence type="ECO:0000256" key="1">
    <source>
        <dbReference type="SAM" id="Phobius"/>
    </source>
</evidence>
<dbReference type="AlphaFoldDB" id="A0A9Q9UVN4"/>
<dbReference type="Proteomes" id="UP000176944">
    <property type="component" value="Chromosome"/>
</dbReference>
<keyword evidence="1" id="KW-1133">Transmembrane helix</keyword>
<organism evidence="2">
    <name type="scientific">Moorena producens (strain JHB)</name>
    <dbReference type="NCBI Taxonomy" id="1454205"/>
    <lineage>
        <taxon>Bacteria</taxon>
        <taxon>Bacillati</taxon>
        <taxon>Cyanobacteriota</taxon>
        <taxon>Cyanophyceae</taxon>
        <taxon>Coleofasciculales</taxon>
        <taxon>Coleofasciculaceae</taxon>
        <taxon>Moorena</taxon>
    </lineage>
</organism>
<sequence length="81" mass="9351">MAKRPRDRVQPSNLLTLNLLTLNLLIFNLLTLAKRPRDRVQPSNLKPSNLQPSNLQPQTRLICLGQLNFNCSFWCDDNFTT</sequence>